<accession>A0ABW3B8T8</accession>
<keyword evidence="2" id="KW-1185">Reference proteome</keyword>
<evidence type="ECO:0000313" key="2">
    <source>
        <dbReference type="Proteomes" id="UP001597012"/>
    </source>
</evidence>
<dbReference type="RefSeq" id="WP_379936545.1">
    <property type="nucleotide sequence ID" value="NZ_JBHTHY010000026.1"/>
</dbReference>
<comment type="caution">
    <text evidence="1">The sequence shown here is derived from an EMBL/GenBank/DDBJ whole genome shotgun (WGS) entry which is preliminary data.</text>
</comment>
<sequence length="51" mass="5718">MQARLHGNPSVCERTPPFIPKYALEILLQPRATANTTAALLFYELTIAVLY</sequence>
<organism evidence="1 2">
    <name type="scientific">Maribacter chungangensis</name>
    <dbReference type="NCBI Taxonomy" id="1069117"/>
    <lineage>
        <taxon>Bacteria</taxon>
        <taxon>Pseudomonadati</taxon>
        <taxon>Bacteroidota</taxon>
        <taxon>Flavobacteriia</taxon>
        <taxon>Flavobacteriales</taxon>
        <taxon>Flavobacteriaceae</taxon>
        <taxon>Maribacter</taxon>
    </lineage>
</organism>
<dbReference type="EMBL" id="JBHTHY010000026">
    <property type="protein sequence ID" value="MFD0799557.1"/>
    <property type="molecule type" value="Genomic_DNA"/>
</dbReference>
<name>A0ABW3B8T8_9FLAO</name>
<gene>
    <name evidence="1" type="ORF">ACFQZJ_18955</name>
</gene>
<evidence type="ECO:0000313" key="1">
    <source>
        <dbReference type="EMBL" id="MFD0799557.1"/>
    </source>
</evidence>
<protein>
    <submittedName>
        <fullName evidence="1">Uncharacterized protein</fullName>
    </submittedName>
</protein>
<reference evidence="2" key="1">
    <citation type="journal article" date="2019" name="Int. J. Syst. Evol. Microbiol.">
        <title>The Global Catalogue of Microorganisms (GCM) 10K type strain sequencing project: providing services to taxonomists for standard genome sequencing and annotation.</title>
        <authorList>
            <consortium name="The Broad Institute Genomics Platform"/>
            <consortium name="The Broad Institute Genome Sequencing Center for Infectious Disease"/>
            <person name="Wu L."/>
            <person name="Ma J."/>
        </authorList>
    </citation>
    <scope>NUCLEOTIDE SEQUENCE [LARGE SCALE GENOMIC DNA]</scope>
    <source>
        <strain evidence="2">CCUG 61948</strain>
    </source>
</reference>
<proteinExistence type="predicted"/>
<dbReference type="Proteomes" id="UP001597012">
    <property type="component" value="Unassembled WGS sequence"/>
</dbReference>